<comment type="caution">
    <text evidence="1">The sequence shown here is derived from an EMBL/GenBank/DDBJ whole genome shotgun (WGS) entry which is preliminary data.</text>
</comment>
<reference evidence="1 2" key="1">
    <citation type="submission" date="2019-07" db="EMBL/GenBank/DDBJ databases">
        <title>Genomic Encyclopedia of Archaeal and Bacterial Type Strains, Phase II (KMG-II): from individual species to whole genera.</title>
        <authorList>
            <person name="Goeker M."/>
        </authorList>
    </citation>
    <scope>NUCLEOTIDE SEQUENCE [LARGE SCALE GENOMIC DNA]</scope>
    <source>
        <strain evidence="1 2">DSM 46842</strain>
    </source>
</reference>
<proteinExistence type="predicted"/>
<protein>
    <submittedName>
        <fullName evidence="1">Uncharacterized protein</fullName>
    </submittedName>
</protein>
<gene>
    <name evidence="1" type="ORF">BD833_12036</name>
</gene>
<organism evidence="1 2">
    <name type="scientific">Blastococcus xanthinilyticus</name>
    <dbReference type="NCBI Taxonomy" id="1564164"/>
    <lineage>
        <taxon>Bacteria</taxon>
        <taxon>Bacillati</taxon>
        <taxon>Actinomycetota</taxon>
        <taxon>Actinomycetes</taxon>
        <taxon>Geodermatophilales</taxon>
        <taxon>Geodermatophilaceae</taxon>
        <taxon>Blastococcus</taxon>
    </lineage>
</organism>
<dbReference type="EMBL" id="VNHW01000020">
    <property type="protein sequence ID" value="TYP82052.1"/>
    <property type="molecule type" value="Genomic_DNA"/>
</dbReference>
<accession>A0A5S5CMA7</accession>
<evidence type="ECO:0000313" key="2">
    <source>
        <dbReference type="Proteomes" id="UP000322499"/>
    </source>
</evidence>
<evidence type="ECO:0000313" key="1">
    <source>
        <dbReference type="EMBL" id="TYP82052.1"/>
    </source>
</evidence>
<dbReference type="AlphaFoldDB" id="A0A5S5CMA7"/>
<dbReference type="Proteomes" id="UP000322499">
    <property type="component" value="Unassembled WGS sequence"/>
</dbReference>
<name>A0A5S5CMA7_9ACTN</name>
<dbReference type="RefSeq" id="WP_166535088.1">
    <property type="nucleotide sequence ID" value="NZ_VNHW01000020.1"/>
</dbReference>
<sequence length="125" mass="13067">MTVTAPADVDAAIAERLRRGQSVEQLCAVGARTGWWSEDDVDRVAGAADGEPEELAEEAAEDERLEVLTGQLRADGAIAPARPPAEDVLAMGLAHPTRRVRQLAAAARDAVDELVTALMGGGPRG</sequence>
<keyword evidence="2" id="KW-1185">Reference proteome</keyword>